<evidence type="ECO:0000256" key="1">
    <source>
        <dbReference type="SAM" id="MobiDB-lite"/>
    </source>
</evidence>
<reference evidence="3" key="1">
    <citation type="submission" date="2022-07" db="EMBL/GenBank/DDBJ databases">
        <title>Chromosome-level genome of Muraenolepis orangiensis.</title>
        <authorList>
            <person name="Kim J."/>
        </authorList>
    </citation>
    <scope>NUCLEOTIDE SEQUENCE</scope>
    <source>
        <strain evidence="3">KU_S4_2022</strain>
        <tissue evidence="3">Muscle</tissue>
    </source>
</reference>
<feature type="region of interest" description="Disordered" evidence="1">
    <location>
        <begin position="299"/>
        <end position="318"/>
    </location>
</feature>
<feature type="chain" id="PRO_5040427566" description="Apolipoprotein E" evidence="2">
    <location>
        <begin position="18"/>
        <end position="339"/>
    </location>
</feature>
<protein>
    <recommendedName>
        <fullName evidence="5">Apolipoprotein E</fullName>
    </recommendedName>
</protein>
<dbReference type="Gene3D" id="1.20.120.20">
    <property type="entry name" value="Apolipoprotein"/>
    <property type="match status" value="1"/>
</dbReference>
<organism evidence="3 4">
    <name type="scientific">Muraenolepis orangiensis</name>
    <name type="common">Patagonian moray cod</name>
    <dbReference type="NCBI Taxonomy" id="630683"/>
    <lineage>
        <taxon>Eukaryota</taxon>
        <taxon>Metazoa</taxon>
        <taxon>Chordata</taxon>
        <taxon>Craniata</taxon>
        <taxon>Vertebrata</taxon>
        <taxon>Euteleostomi</taxon>
        <taxon>Actinopterygii</taxon>
        <taxon>Neopterygii</taxon>
        <taxon>Teleostei</taxon>
        <taxon>Neoteleostei</taxon>
        <taxon>Acanthomorphata</taxon>
        <taxon>Zeiogadaria</taxon>
        <taxon>Gadariae</taxon>
        <taxon>Gadiformes</taxon>
        <taxon>Muraenolepidoidei</taxon>
        <taxon>Muraenolepididae</taxon>
        <taxon>Muraenolepis</taxon>
    </lineage>
</organism>
<gene>
    <name evidence="3" type="ORF">NHX12_009148</name>
</gene>
<dbReference type="OrthoDB" id="8942424at2759"/>
<evidence type="ECO:0000313" key="3">
    <source>
        <dbReference type="EMBL" id="KAJ3591201.1"/>
    </source>
</evidence>
<keyword evidence="2" id="KW-0732">Signal</keyword>
<feature type="region of interest" description="Disordered" evidence="1">
    <location>
        <begin position="202"/>
        <end position="221"/>
    </location>
</feature>
<feature type="signal peptide" evidence="2">
    <location>
        <begin position="1"/>
        <end position="17"/>
    </location>
</feature>
<keyword evidence="4" id="KW-1185">Reference proteome</keyword>
<evidence type="ECO:0008006" key="5">
    <source>
        <dbReference type="Google" id="ProtNLM"/>
    </source>
</evidence>
<feature type="compositionally biased region" description="Low complexity" evidence="1">
    <location>
        <begin position="303"/>
        <end position="318"/>
    </location>
</feature>
<sequence length="339" mass="37162">MHFQRLIIALSLVTTSAFPLYPGTNQREASRADPEENEAHDKTELTKDVNKNYKSYVDSSDLYTAEEGDASPVAEEMRRKLTAESERLGAYLRRELAELRERLSPSRSALSASAALRQRLAPLTRRLRSSLSADVRDLCGQLGLYLQGPERAEAQGAPVGLSVYRGAFRGMTRSLERSGAEIADIVADFQSETADAIAVAQEGHGGVGAKEEDEEEERSGRMWREMRTRLAQEVSSARLEAQGRLGALKAQLTALLVTSQLPTTDDVAASVNEFCQSTELQNQVFVARIERLFLGLTEEREGPGAPSSPSDPSQSGSLLQQDFSAKFSALMEDILHSAR</sequence>
<comment type="caution">
    <text evidence="3">The sequence shown here is derived from an EMBL/GenBank/DDBJ whole genome shotgun (WGS) entry which is preliminary data.</text>
</comment>
<proteinExistence type="predicted"/>
<dbReference type="AlphaFoldDB" id="A0A9Q0DMU2"/>
<dbReference type="EMBL" id="JANIIK010000114">
    <property type="protein sequence ID" value="KAJ3591201.1"/>
    <property type="molecule type" value="Genomic_DNA"/>
</dbReference>
<evidence type="ECO:0000313" key="4">
    <source>
        <dbReference type="Proteomes" id="UP001148018"/>
    </source>
</evidence>
<evidence type="ECO:0000256" key="2">
    <source>
        <dbReference type="SAM" id="SignalP"/>
    </source>
</evidence>
<dbReference type="SUPFAM" id="SSF47162">
    <property type="entry name" value="Apolipoprotein"/>
    <property type="match status" value="1"/>
</dbReference>
<dbReference type="Proteomes" id="UP001148018">
    <property type="component" value="Unassembled WGS sequence"/>
</dbReference>
<accession>A0A9Q0DMU2</accession>
<name>A0A9Q0DMU2_9TELE</name>